<keyword evidence="11" id="KW-1185">Reference proteome</keyword>
<keyword evidence="4" id="KW-0472">Membrane</keyword>
<evidence type="ECO:0000313" key="10">
    <source>
        <dbReference type="EMBL" id="QDQ25660.1"/>
    </source>
</evidence>
<dbReference type="AlphaFoldDB" id="A0A516SBY8"/>
<organism evidence="10 11">
    <name type="scientific">Chitinimonas arctica</name>
    <dbReference type="NCBI Taxonomy" id="2594795"/>
    <lineage>
        <taxon>Bacteria</taxon>
        <taxon>Pseudomonadati</taxon>
        <taxon>Pseudomonadota</taxon>
        <taxon>Betaproteobacteria</taxon>
        <taxon>Neisseriales</taxon>
        <taxon>Chitinibacteraceae</taxon>
        <taxon>Chitinimonas</taxon>
    </lineage>
</organism>
<keyword evidence="5" id="KW-0998">Cell outer membrane</keyword>
<dbReference type="RefSeq" id="WP_143856585.1">
    <property type="nucleotide sequence ID" value="NZ_CP041730.1"/>
</dbReference>
<dbReference type="KEGG" id="cari:FNU76_04450"/>
<dbReference type="SMART" id="SM00028">
    <property type="entry name" value="TPR"/>
    <property type="match status" value="3"/>
</dbReference>
<dbReference type="Pfam" id="PF00263">
    <property type="entry name" value="Secretin"/>
    <property type="match status" value="1"/>
</dbReference>
<dbReference type="CDD" id="cd08547">
    <property type="entry name" value="Type_II_cohesin"/>
    <property type="match status" value="1"/>
</dbReference>
<dbReference type="PRINTS" id="PR00811">
    <property type="entry name" value="BCTERIALGSPD"/>
</dbReference>
<dbReference type="InterPro" id="IPR011662">
    <property type="entry name" value="Secretin/TonB_short_N"/>
</dbReference>
<feature type="domain" description="Secretin/TonB short N-terminal" evidence="9">
    <location>
        <begin position="209"/>
        <end position="260"/>
    </location>
</feature>
<dbReference type="GO" id="GO:0030246">
    <property type="term" value="F:carbohydrate binding"/>
    <property type="evidence" value="ECO:0007669"/>
    <property type="project" value="InterPro"/>
</dbReference>
<dbReference type="InterPro" id="IPR002102">
    <property type="entry name" value="Cohesin_dom"/>
</dbReference>
<dbReference type="PANTHER" id="PTHR30332">
    <property type="entry name" value="PROBABLE GENERAL SECRETION PATHWAY PROTEIN D"/>
    <property type="match status" value="1"/>
</dbReference>
<sequence length="758" mass="82277">MPIFTTAPGRTLILLVLLGLGGCAADRHHRAGLSAMADGQYAEAIRELQQAAELEPRDTRFRADWLQQRETAVRQLLSRAETALAAGREAEAEQHYRAILSFDRDNARAKAGLVQLTRLAQAVDATGRARTALQQGDSEQAAQWLARALADNPNHAEAKALRREIETLQAKDLLSAPSLGAMYQKPINLEFRDASLKMVFEALSRTTGINFIFDREVRGDQRTTVFLKQTGLEDAIDVILTTNQLDKKILNAGSVLIYPNTGGKSREYQDLLVKAFYLANSEAKQTANLLKTVLKLKEVYVDDKLNMLILRETPDTIALAEKLIALQDLDEPEVMLEVEVLEVKRSRLLDLGVKLTDQLTVAPLTNNASNSTTNAASPSFKLSELRNLNASKLGITLPSATMTFHQEDGDAKLLANPRIRVRDREKAKILIGDKVPIVTTTSTSTGFNSENIQYMDVGLKLEVEPDVHLRDEIGLKVALEVSSLVGAVKTTNGSQAYQIGTRSANSVLRLKDGETQVLAGLISDEDRSSANRLPLLGDLPLLGRLFSSQKDDKQRTEIVLSITPRLIRNIQRQSPAAESFWSGTEASLWTKPLQLRNLETPVAVAKPLAAAEPAAKPSEAVPAPVGLRLSWQGPSQAKLGETIQLSLRLDSAEALRAAPMQLLFDPSRLEVVSVRLGDFFGTAPVSFSQLVDSASGRITVGLAGTGPEGVSGQGSLLLIELKPLQADPAVEFSLVGIAPLGPRAAPSLPLRHPLAIVP</sequence>
<feature type="repeat" description="TPR" evidence="6">
    <location>
        <begin position="25"/>
        <end position="58"/>
    </location>
</feature>
<evidence type="ECO:0000256" key="5">
    <source>
        <dbReference type="ARBA" id="ARBA00023237"/>
    </source>
</evidence>
<dbReference type="SMART" id="SM00965">
    <property type="entry name" value="STN"/>
    <property type="match status" value="1"/>
</dbReference>
<dbReference type="InterPro" id="IPR050810">
    <property type="entry name" value="Bact_Secretion_Sys_Channel"/>
</dbReference>
<comment type="similarity">
    <text evidence="7">Belongs to the bacterial secretin family.</text>
</comment>
<dbReference type="Pfam" id="PF03958">
    <property type="entry name" value="Secretin_N"/>
    <property type="match status" value="1"/>
</dbReference>
<keyword evidence="2 8" id="KW-0813">Transport</keyword>
<dbReference type="EMBL" id="CP041730">
    <property type="protein sequence ID" value="QDQ25660.1"/>
    <property type="molecule type" value="Genomic_DNA"/>
</dbReference>
<dbReference type="PRINTS" id="PR01032">
    <property type="entry name" value="PHAGEIV"/>
</dbReference>
<protein>
    <submittedName>
        <fullName evidence="10">General secretion pathway protein GspD</fullName>
    </submittedName>
</protein>
<evidence type="ECO:0000256" key="2">
    <source>
        <dbReference type="ARBA" id="ARBA00022448"/>
    </source>
</evidence>
<name>A0A516SBY8_9NEIS</name>
<evidence type="ECO:0000256" key="6">
    <source>
        <dbReference type="PROSITE-ProRule" id="PRU00339"/>
    </source>
</evidence>
<dbReference type="InterPro" id="IPR038591">
    <property type="entry name" value="NolW-like_sf"/>
</dbReference>
<evidence type="ECO:0000256" key="1">
    <source>
        <dbReference type="ARBA" id="ARBA00004370"/>
    </source>
</evidence>
<dbReference type="SUPFAM" id="SSF49384">
    <property type="entry name" value="Carbohydrate-binding domain"/>
    <property type="match status" value="1"/>
</dbReference>
<dbReference type="SUPFAM" id="SSF48452">
    <property type="entry name" value="TPR-like"/>
    <property type="match status" value="1"/>
</dbReference>
<keyword evidence="3" id="KW-0732">Signal</keyword>
<dbReference type="InterPro" id="IPR001775">
    <property type="entry name" value="GspD/PilQ"/>
</dbReference>
<accession>A0A516SBY8</accession>
<dbReference type="InterPro" id="IPR008965">
    <property type="entry name" value="CBM2/CBM3_carb-bd_dom_sf"/>
</dbReference>
<keyword evidence="6" id="KW-0802">TPR repeat</keyword>
<dbReference type="InterPro" id="IPR004846">
    <property type="entry name" value="T2SS/T3SS_dom"/>
</dbReference>
<dbReference type="Gene3D" id="2.60.40.680">
    <property type="match status" value="1"/>
</dbReference>
<dbReference type="InterPro" id="IPR019734">
    <property type="entry name" value="TPR_rpt"/>
</dbReference>
<dbReference type="GO" id="GO:0000272">
    <property type="term" value="P:polysaccharide catabolic process"/>
    <property type="evidence" value="ECO:0007669"/>
    <property type="project" value="InterPro"/>
</dbReference>
<evidence type="ECO:0000256" key="7">
    <source>
        <dbReference type="RuleBase" id="RU004003"/>
    </source>
</evidence>
<dbReference type="Gene3D" id="3.30.1370.120">
    <property type="match status" value="1"/>
</dbReference>
<dbReference type="OrthoDB" id="118790at2"/>
<dbReference type="PROSITE" id="PS50005">
    <property type="entry name" value="TPR"/>
    <property type="match status" value="1"/>
</dbReference>
<evidence type="ECO:0000259" key="9">
    <source>
        <dbReference type="SMART" id="SM00965"/>
    </source>
</evidence>
<dbReference type="InterPro" id="IPR011990">
    <property type="entry name" value="TPR-like_helical_dom_sf"/>
</dbReference>
<reference evidence="11" key="1">
    <citation type="submission" date="2019-07" db="EMBL/GenBank/DDBJ databases">
        <title>Chitinimonas sp. nov., isolated from Ny-Alesund, arctica soil.</title>
        <authorList>
            <person name="Xu Q."/>
            <person name="Peng F."/>
        </authorList>
    </citation>
    <scope>NUCLEOTIDE SEQUENCE [LARGE SCALE GENOMIC DNA]</scope>
    <source>
        <strain evidence="11">R3-44</strain>
    </source>
</reference>
<evidence type="ECO:0000256" key="4">
    <source>
        <dbReference type="ARBA" id="ARBA00023136"/>
    </source>
</evidence>
<dbReference type="PANTHER" id="PTHR30332:SF17">
    <property type="entry name" value="TYPE IV PILIATION SYSTEM PROTEIN DR_0774-RELATED"/>
    <property type="match status" value="1"/>
</dbReference>
<evidence type="ECO:0000256" key="8">
    <source>
        <dbReference type="RuleBase" id="RU004004"/>
    </source>
</evidence>
<dbReference type="Gene3D" id="1.25.40.10">
    <property type="entry name" value="Tetratricopeptide repeat domain"/>
    <property type="match status" value="1"/>
</dbReference>
<gene>
    <name evidence="10" type="ORF">FNU76_04450</name>
</gene>
<dbReference type="GO" id="GO:0009279">
    <property type="term" value="C:cell outer membrane"/>
    <property type="evidence" value="ECO:0007669"/>
    <property type="project" value="UniProtKB-SubCell"/>
</dbReference>
<comment type="subcellular location">
    <subcellularLocation>
        <location evidence="8">Cell outer membrane</location>
    </subcellularLocation>
    <subcellularLocation>
        <location evidence="1">Membrane</location>
    </subcellularLocation>
</comment>
<dbReference type="GO" id="GO:0015627">
    <property type="term" value="C:type II protein secretion system complex"/>
    <property type="evidence" value="ECO:0007669"/>
    <property type="project" value="TreeGrafter"/>
</dbReference>
<dbReference type="InterPro" id="IPR005644">
    <property type="entry name" value="NolW-like"/>
</dbReference>
<proteinExistence type="inferred from homology"/>
<evidence type="ECO:0000313" key="11">
    <source>
        <dbReference type="Proteomes" id="UP000317550"/>
    </source>
</evidence>
<evidence type="ECO:0000256" key="3">
    <source>
        <dbReference type="ARBA" id="ARBA00022729"/>
    </source>
</evidence>
<dbReference type="GO" id="GO:0009306">
    <property type="term" value="P:protein secretion"/>
    <property type="evidence" value="ECO:0007669"/>
    <property type="project" value="InterPro"/>
</dbReference>
<dbReference type="Pfam" id="PF00963">
    <property type="entry name" value="Cohesin"/>
    <property type="match status" value="1"/>
</dbReference>
<dbReference type="Proteomes" id="UP000317550">
    <property type="component" value="Chromosome"/>
</dbReference>